<evidence type="ECO:0000313" key="1">
    <source>
        <dbReference type="EMBL" id="MBA8805453.1"/>
    </source>
</evidence>
<name>A0A7W3PB88_9ACTN</name>
<dbReference type="EMBL" id="JACGXA010000001">
    <property type="protein sequence ID" value="MBA8805453.1"/>
    <property type="molecule type" value="Genomic_DNA"/>
</dbReference>
<evidence type="ECO:0000313" key="2">
    <source>
        <dbReference type="Proteomes" id="UP000580910"/>
    </source>
</evidence>
<proteinExistence type="predicted"/>
<gene>
    <name evidence="1" type="ORF">FB382_003744</name>
</gene>
<accession>A0A7W3PB88</accession>
<protein>
    <submittedName>
        <fullName evidence="1">Uncharacterized protein</fullName>
    </submittedName>
</protein>
<dbReference type="Proteomes" id="UP000580910">
    <property type="component" value="Unassembled WGS sequence"/>
</dbReference>
<keyword evidence="2" id="KW-1185">Reference proteome</keyword>
<organism evidence="1 2">
    <name type="scientific">Nocardioides ginsengisegetis</name>
    <dbReference type="NCBI Taxonomy" id="661491"/>
    <lineage>
        <taxon>Bacteria</taxon>
        <taxon>Bacillati</taxon>
        <taxon>Actinomycetota</taxon>
        <taxon>Actinomycetes</taxon>
        <taxon>Propionibacteriales</taxon>
        <taxon>Nocardioidaceae</taxon>
        <taxon>Nocardioides</taxon>
    </lineage>
</organism>
<reference evidence="1 2" key="1">
    <citation type="submission" date="2020-07" db="EMBL/GenBank/DDBJ databases">
        <title>Sequencing the genomes of 1000 actinobacteria strains.</title>
        <authorList>
            <person name="Klenk H.-P."/>
        </authorList>
    </citation>
    <scope>NUCLEOTIDE SEQUENCE [LARGE SCALE GENOMIC DNA]</scope>
    <source>
        <strain evidence="1 2">DSM 21349</strain>
    </source>
</reference>
<dbReference type="RefSeq" id="WP_182541189.1">
    <property type="nucleotide sequence ID" value="NZ_JACGXA010000001.1"/>
</dbReference>
<sequence length="410" mass="43872">MTELVLRAGHNDHVVLNELLTDPAALPPRHSRYIRRVVVDATAVVHEDGFTRAAYAAGTQLLIDPQTMFLTSRQDPTDNWADLPYATSAPVDPRALLDADARAELIESVVEFQLDHGATGIMPPYLHLTDFAGSAAQVQRLLYKETASHLTSLGLMFALFPVISVDQRAVSLDPAAWQLGLGRVLRAAHRIATGPVGLGLSMTTGPNVTNLHAATRIWRRAASVGPFLAWHAGESGLLAVTMGADGYEVGMCSGERYDVRGKQSSRAQASSPGPRYIGAYVDSIGRSLGLSSVRSLAEVAGVHQGELGCLDSNCCPRGFDSMLGPGRRQHAVRSRLRDLEALDAIGTRTWRLRHLSDRARDSVVSARRIRVAANNTGVSIGANPAELEAMYTVTQNLMATARVSGGGGVA</sequence>
<comment type="caution">
    <text evidence="1">The sequence shown here is derived from an EMBL/GenBank/DDBJ whole genome shotgun (WGS) entry which is preliminary data.</text>
</comment>
<dbReference type="AlphaFoldDB" id="A0A7W3PB88"/>